<feature type="compositionally biased region" description="Polar residues" evidence="1">
    <location>
        <begin position="49"/>
        <end position="59"/>
    </location>
</feature>
<feature type="region of interest" description="Disordered" evidence="1">
    <location>
        <begin position="37"/>
        <end position="60"/>
    </location>
</feature>
<name>A0A9W8LNE2_9FUNG</name>
<dbReference type="InterPro" id="IPR011009">
    <property type="entry name" value="Kinase-like_dom_sf"/>
</dbReference>
<reference evidence="3" key="1">
    <citation type="submission" date="2022-07" db="EMBL/GenBank/DDBJ databases">
        <title>Phylogenomic reconstructions and comparative analyses of Kickxellomycotina fungi.</title>
        <authorList>
            <person name="Reynolds N.K."/>
            <person name="Stajich J.E."/>
            <person name="Barry K."/>
            <person name="Grigoriev I.V."/>
            <person name="Crous P."/>
            <person name="Smith M.E."/>
        </authorList>
    </citation>
    <scope>NUCLEOTIDE SEQUENCE</scope>
    <source>
        <strain evidence="3">BCRC 34489</strain>
    </source>
</reference>
<dbReference type="SUPFAM" id="SSF56112">
    <property type="entry name" value="Protein kinase-like (PK-like)"/>
    <property type="match status" value="1"/>
</dbReference>
<dbReference type="EMBL" id="JANBUM010000016">
    <property type="protein sequence ID" value="KAJ2787648.1"/>
    <property type="molecule type" value="Genomic_DNA"/>
</dbReference>
<dbReference type="OrthoDB" id="5327538at2759"/>
<feature type="domain" description="Aminoglycoside phosphotransferase" evidence="2">
    <location>
        <begin position="201"/>
        <end position="422"/>
    </location>
</feature>
<evidence type="ECO:0000313" key="3">
    <source>
        <dbReference type="EMBL" id="KAJ2787648.1"/>
    </source>
</evidence>
<keyword evidence="4" id="KW-1185">Reference proteome</keyword>
<protein>
    <recommendedName>
        <fullName evidence="2">Aminoglycoside phosphotransferase domain-containing protein</fullName>
    </recommendedName>
</protein>
<accession>A0A9W8LNE2</accession>
<dbReference type="InterPro" id="IPR051678">
    <property type="entry name" value="AGP_Transferase"/>
</dbReference>
<sequence length="539" mass="59608">MLQAAMIEGFRAADYFDAFSHVDKNIRSLMDVVAAAADGPGSDSESQKTRSSQTANTIQPPCLANIDGDSEEEATVAFLCSGLPHYEGPVAIDYDSLETSLDAYLQSTRGTCAGADDGDDDDDEEPVYEEAWVVERRPRQEPQQSPQTLGGPAGDAGLLAYEGWISFEALEEAARTALQLPAHQRCRLGSRTESEYMLHYAIETGPGAEAEQWTVQIPKPSVAADVFASELITMAYVREHSDVCVPQILASEMTSLNGAGVPYAIVERLAGEPLGRHWHGLSAHEKRRVLDQIADAVVQLSQLRLPRIGSLAARDGALVVGPLLDPRRAEPGYSDAPLGPFDTCAEYYTALIDASLAALEALEGPSAEQSFDRMELLAYRRMAPRFAACSDGFALAPRALDLQHFLVDPATLRISGVVDWTFGGSRPLGSVVQAPAFTFDDAPRWEPVALDMRLRHRRNLVRYRRWFVSGLRKRAWAALGKQASEQLARLVDRGYWRFKYEHEIAEHVMYSNPWTFRAVWQHVHPDDEFAVWFAQTRPS</sequence>
<dbReference type="PANTHER" id="PTHR21310">
    <property type="entry name" value="AMINOGLYCOSIDE PHOSPHOTRANSFERASE-RELATED-RELATED"/>
    <property type="match status" value="1"/>
</dbReference>
<dbReference type="InterPro" id="IPR002575">
    <property type="entry name" value="Aminoglycoside_PTrfase"/>
</dbReference>
<gene>
    <name evidence="3" type="ORF">GGI15_000536</name>
</gene>
<organism evidence="3 4">
    <name type="scientific">Coemansia interrupta</name>
    <dbReference type="NCBI Taxonomy" id="1126814"/>
    <lineage>
        <taxon>Eukaryota</taxon>
        <taxon>Fungi</taxon>
        <taxon>Fungi incertae sedis</taxon>
        <taxon>Zoopagomycota</taxon>
        <taxon>Kickxellomycotina</taxon>
        <taxon>Kickxellomycetes</taxon>
        <taxon>Kickxellales</taxon>
        <taxon>Kickxellaceae</taxon>
        <taxon>Coemansia</taxon>
    </lineage>
</organism>
<dbReference type="AlphaFoldDB" id="A0A9W8LNE2"/>
<dbReference type="Proteomes" id="UP001140172">
    <property type="component" value="Unassembled WGS sequence"/>
</dbReference>
<dbReference type="Pfam" id="PF01636">
    <property type="entry name" value="APH"/>
    <property type="match status" value="1"/>
</dbReference>
<comment type="caution">
    <text evidence="3">The sequence shown here is derived from an EMBL/GenBank/DDBJ whole genome shotgun (WGS) entry which is preliminary data.</text>
</comment>
<dbReference type="PANTHER" id="PTHR21310:SF37">
    <property type="entry name" value="AMINOGLYCOSIDE PHOSPHOTRANSFERASE DOMAIN-CONTAINING PROTEIN"/>
    <property type="match status" value="1"/>
</dbReference>
<evidence type="ECO:0000256" key="1">
    <source>
        <dbReference type="SAM" id="MobiDB-lite"/>
    </source>
</evidence>
<evidence type="ECO:0000259" key="2">
    <source>
        <dbReference type="Pfam" id="PF01636"/>
    </source>
</evidence>
<evidence type="ECO:0000313" key="4">
    <source>
        <dbReference type="Proteomes" id="UP001140172"/>
    </source>
</evidence>
<proteinExistence type="predicted"/>